<feature type="transmembrane region" description="Helical" evidence="10">
    <location>
        <begin position="6"/>
        <end position="24"/>
    </location>
</feature>
<reference evidence="12 13" key="1">
    <citation type="submission" date="2018-03" db="EMBL/GenBank/DDBJ databases">
        <title>Genomic Encyclopedia of Archaeal and Bacterial Type Strains, Phase II (KMG-II): from individual species to whole genera.</title>
        <authorList>
            <person name="Goeker M."/>
        </authorList>
    </citation>
    <scope>NUCLEOTIDE SEQUENCE [LARGE SCALE GENOMIC DNA]</scope>
    <source>
        <strain evidence="12 13">DSM 28354</strain>
    </source>
</reference>
<dbReference type="Gene3D" id="3.30.1150.10">
    <property type="match status" value="1"/>
</dbReference>
<dbReference type="PROSITE" id="PS52015">
    <property type="entry name" value="TONB_CTD"/>
    <property type="match status" value="1"/>
</dbReference>
<dbReference type="Proteomes" id="UP000238375">
    <property type="component" value="Unassembled WGS sequence"/>
</dbReference>
<evidence type="ECO:0000256" key="3">
    <source>
        <dbReference type="ARBA" id="ARBA00022448"/>
    </source>
</evidence>
<keyword evidence="8 10" id="KW-1133">Transmembrane helix</keyword>
<keyword evidence="6 10" id="KW-0812">Transmembrane</keyword>
<gene>
    <name evidence="12" type="ORF">CLV58_12512</name>
</gene>
<evidence type="ECO:0000256" key="2">
    <source>
        <dbReference type="ARBA" id="ARBA00006555"/>
    </source>
</evidence>
<proteinExistence type="inferred from homology"/>
<dbReference type="InterPro" id="IPR008756">
    <property type="entry name" value="Peptidase_M56"/>
</dbReference>
<dbReference type="GO" id="GO:0098797">
    <property type="term" value="C:plasma membrane protein complex"/>
    <property type="evidence" value="ECO:0007669"/>
    <property type="project" value="TreeGrafter"/>
</dbReference>
<dbReference type="GO" id="GO:0015031">
    <property type="term" value="P:protein transport"/>
    <property type="evidence" value="ECO:0007669"/>
    <property type="project" value="UniProtKB-KW"/>
</dbReference>
<dbReference type="OrthoDB" id="1522859at2"/>
<feature type="transmembrane region" description="Helical" evidence="10">
    <location>
        <begin position="261"/>
        <end position="277"/>
    </location>
</feature>
<comment type="caution">
    <text evidence="12">The sequence shown here is derived from an EMBL/GenBank/DDBJ whole genome shotgun (WGS) entry which is preliminary data.</text>
</comment>
<keyword evidence="13" id="KW-1185">Reference proteome</keyword>
<evidence type="ECO:0000256" key="5">
    <source>
        <dbReference type="ARBA" id="ARBA00022519"/>
    </source>
</evidence>
<evidence type="ECO:0000313" key="12">
    <source>
        <dbReference type="EMBL" id="PRY29750.1"/>
    </source>
</evidence>
<dbReference type="AlphaFoldDB" id="A0A2T0S8J8"/>
<evidence type="ECO:0000259" key="11">
    <source>
        <dbReference type="PROSITE" id="PS52015"/>
    </source>
</evidence>
<dbReference type="GO" id="GO:0031992">
    <property type="term" value="F:energy transducer activity"/>
    <property type="evidence" value="ECO:0007669"/>
    <property type="project" value="TreeGrafter"/>
</dbReference>
<dbReference type="Pfam" id="PF05569">
    <property type="entry name" value="Peptidase_M56"/>
    <property type="match status" value="1"/>
</dbReference>
<dbReference type="InterPro" id="IPR051045">
    <property type="entry name" value="TonB-dependent_transducer"/>
</dbReference>
<dbReference type="PANTHER" id="PTHR33446:SF2">
    <property type="entry name" value="PROTEIN TONB"/>
    <property type="match status" value="1"/>
</dbReference>
<evidence type="ECO:0000256" key="10">
    <source>
        <dbReference type="SAM" id="Phobius"/>
    </source>
</evidence>
<feature type="transmembrane region" description="Helical" evidence="10">
    <location>
        <begin position="84"/>
        <end position="107"/>
    </location>
</feature>
<accession>A0A2T0S8J8</accession>
<dbReference type="PANTHER" id="PTHR33446">
    <property type="entry name" value="PROTEIN TONB-RELATED"/>
    <property type="match status" value="1"/>
</dbReference>
<dbReference type="NCBIfam" id="TIGR01352">
    <property type="entry name" value="tonB_Cterm"/>
    <property type="match status" value="1"/>
</dbReference>
<feature type="transmembrane region" description="Helical" evidence="10">
    <location>
        <begin position="36"/>
        <end position="53"/>
    </location>
</feature>
<keyword evidence="9 10" id="KW-0472">Membrane</keyword>
<keyword evidence="7" id="KW-0653">Protein transport</keyword>
<comment type="similarity">
    <text evidence="2">Belongs to the TonB family.</text>
</comment>
<dbReference type="EMBL" id="PVTE01000025">
    <property type="protein sequence ID" value="PRY29750.1"/>
    <property type="molecule type" value="Genomic_DNA"/>
</dbReference>
<feature type="domain" description="TonB C-terminal" evidence="11">
    <location>
        <begin position="320"/>
        <end position="416"/>
    </location>
</feature>
<dbReference type="RefSeq" id="WP_106140035.1">
    <property type="nucleotide sequence ID" value="NZ_PVTE01000025.1"/>
</dbReference>
<evidence type="ECO:0000256" key="8">
    <source>
        <dbReference type="ARBA" id="ARBA00022989"/>
    </source>
</evidence>
<dbReference type="InterPro" id="IPR037682">
    <property type="entry name" value="TonB_C"/>
</dbReference>
<comment type="subcellular location">
    <subcellularLocation>
        <location evidence="1">Cell inner membrane</location>
        <topology evidence="1">Single-pass membrane protein</topology>
        <orientation evidence="1">Periplasmic side</orientation>
    </subcellularLocation>
</comment>
<dbReference type="CDD" id="cd07341">
    <property type="entry name" value="M56_BlaR1_MecR1_like"/>
    <property type="match status" value="1"/>
</dbReference>
<dbReference type="GO" id="GO:0055085">
    <property type="term" value="P:transmembrane transport"/>
    <property type="evidence" value="ECO:0007669"/>
    <property type="project" value="InterPro"/>
</dbReference>
<evidence type="ECO:0000256" key="9">
    <source>
        <dbReference type="ARBA" id="ARBA00023136"/>
    </source>
</evidence>
<evidence type="ECO:0000256" key="4">
    <source>
        <dbReference type="ARBA" id="ARBA00022475"/>
    </source>
</evidence>
<name>A0A2T0S8J8_9BACT</name>
<evidence type="ECO:0000313" key="13">
    <source>
        <dbReference type="Proteomes" id="UP000238375"/>
    </source>
</evidence>
<dbReference type="InterPro" id="IPR006260">
    <property type="entry name" value="TonB/TolA_C"/>
</dbReference>
<organism evidence="12 13">
    <name type="scientific">Spirosoma oryzae</name>
    <dbReference type="NCBI Taxonomy" id="1469603"/>
    <lineage>
        <taxon>Bacteria</taxon>
        <taxon>Pseudomonadati</taxon>
        <taxon>Bacteroidota</taxon>
        <taxon>Cytophagia</taxon>
        <taxon>Cytophagales</taxon>
        <taxon>Cytophagaceae</taxon>
        <taxon>Spirosoma</taxon>
    </lineage>
</organism>
<evidence type="ECO:0000256" key="7">
    <source>
        <dbReference type="ARBA" id="ARBA00022927"/>
    </source>
</evidence>
<sequence length="462" mass="51565">MTILDYLFRSTLYLLLFAGCYQLLLRRTTYFGLNRAYLLLTLLASGLLPFATVPESAGETLSTGVITLPAITVGREPQLADTNWSVLTVLWAIYGAGVLLMLLRLAWRLGSVHQLIRQGAAQPQNGYTLIRLAHNQIASFSFGQYLVLNRTDAHNPPDALLRHEEAHIRQRHTIDVLIVEFAQALFWFNPTLWYYKQAVQEVHEFLADRVAAIQLRTGYAHQLVSYALDTPVAALTTPFYLFSTLKQRITMLQKPASPRRFLLGYALVLPLAATLVMCTQSERDQPLTQDESTNNVSVRKPARIDGEVYTVVEHQPEFPGGMKALSKYLSENLKYPSTAVKANAAGKVFVSFIVTKTGEIADVQLVKGIGFGADEEAVRVVNKMPRWKPGRQGEESLNVQYVLPIDFELDSVSEPDGYLKDIKTIVLNGKEVTKDEFKNVSTDAIKSVDVDKANSTIKVTTK</sequence>
<keyword evidence="5" id="KW-0997">Cell inner membrane</keyword>
<keyword evidence="4" id="KW-1003">Cell membrane</keyword>
<evidence type="ECO:0000256" key="6">
    <source>
        <dbReference type="ARBA" id="ARBA00022692"/>
    </source>
</evidence>
<dbReference type="Pfam" id="PF03544">
    <property type="entry name" value="TonB_C"/>
    <property type="match status" value="1"/>
</dbReference>
<keyword evidence="3" id="KW-0813">Transport</keyword>
<evidence type="ECO:0000256" key="1">
    <source>
        <dbReference type="ARBA" id="ARBA00004383"/>
    </source>
</evidence>
<dbReference type="SUPFAM" id="SSF74653">
    <property type="entry name" value="TolA/TonB C-terminal domain"/>
    <property type="match status" value="1"/>
</dbReference>
<protein>
    <submittedName>
        <fullName evidence="12">TonB family protein</fullName>
    </submittedName>
</protein>